<evidence type="ECO:0000256" key="2">
    <source>
        <dbReference type="ARBA" id="ARBA00022475"/>
    </source>
</evidence>
<evidence type="ECO:0000256" key="6">
    <source>
        <dbReference type="SAM" id="MobiDB-lite"/>
    </source>
</evidence>
<dbReference type="InterPro" id="IPR052027">
    <property type="entry name" value="PspC"/>
</dbReference>
<feature type="region of interest" description="Disordered" evidence="6">
    <location>
        <begin position="76"/>
        <end position="156"/>
    </location>
</feature>
<dbReference type="AlphaFoldDB" id="A0A1G8H1A4"/>
<dbReference type="Pfam" id="PF04024">
    <property type="entry name" value="PspC"/>
    <property type="match status" value="1"/>
</dbReference>
<evidence type="ECO:0000256" key="3">
    <source>
        <dbReference type="ARBA" id="ARBA00022692"/>
    </source>
</evidence>
<feature type="compositionally biased region" description="Polar residues" evidence="6">
    <location>
        <begin position="129"/>
        <end position="138"/>
    </location>
</feature>
<organism evidence="9 10">
    <name type="scientific">Sinosporangium album</name>
    <dbReference type="NCBI Taxonomy" id="504805"/>
    <lineage>
        <taxon>Bacteria</taxon>
        <taxon>Bacillati</taxon>
        <taxon>Actinomycetota</taxon>
        <taxon>Actinomycetes</taxon>
        <taxon>Streptosporangiales</taxon>
        <taxon>Streptosporangiaceae</taxon>
        <taxon>Sinosporangium</taxon>
    </lineage>
</organism>
<keyword evidence="4 7" id="KW-1133">Transmembrane helix</keyword>
<name>A0A1G8H1A4_9ACTN</name>
<dbReference type="Proteomes" id="UP000198923">
    <property type="component" value="Unassembled WGS sequence"/>
</dbReference>
<dbReference type="GO" id="GO:0005886">
    <property type="term" value="C:plasma membrane"/>
    <property type="evidence" value="ECO:0007669"/>
    <property type="project" value="UniProtKB-SubCell"/>
</dbReference>
<feature type="transmembrane region" description="Helical" evidence="7">
    <location>
        <begin position="37"/>
        <end position="56"/>
    </location>
</feature>
<sequence length="156" mass="16387">MKKLSRSQDGRIIAGVCSGIGRFLGVDANIVRFAMAAATLFGGLGVGAYVVGWLLLPDETQRASILQDLVDRHKNGAAPWQQNKAGDSPAWGTEPPRYDSADQFRPTGAYGDVRTDSMSTPGAYGAAQPSRTPQQPQVPAQGPDAGAADSSNPRAF</sequence>
<proteinExistence type="predicted"/>
<evidence type="ECO:0000256" key="5">
    <source>
        <dbReference type="ARBA" id="ARBA00023136"/>
    </source>
</evidence>
<evidence type="ECO:0000313" key="10">
    <source>
        <dbReference type="Proteomes" id="UP000198923"/>
    </source>
</evidence>
<keyword evidence="2" id="KW-1003">Cell membrane</keyword>
<evidence type="ECO:0000259" key="8">
    <source>
        <dbReference type="Pfam" id="PF04024"/>
    </source>
</evidence>
<keyword evidence="3 7" id="KW-0812">Transmembrane</keyword>
<dbReference type="PANTHER" id="PTHR33885">
    <property type="entry name" value="PHAGE SHOCK PROTEIN C"/>
    <property type="match status" value="1"/>
</dbReference>
<reference evidence="9 10" key="1">
    <citation type="submission" date="2016-10" db="EMBL/GenBank/DDBJ databases">
        <authorList>
            <person name="de Groot N.N."/>
        </authorList>
    </citation>
    <scope>NUCLEOTIDE SEQUENCE [LARGE SCALE GENOMIC DNA]</scope>
    <source>
        <strain evidence="9 10">CPCC 201354</strain>
    </source>
</reference>
<gene>
    <name evidence="9" type="ORF">SAMN05421505_13013</name>
</gene>
<dbReference type="STRING" id="504805.SAMN05421505_13013"/>
<keyword evidence="5 7" id="KW-0472">Membrane</keyword>
<comment type="subcellular location">
    <subcellularLocation>
        <location evidence="1">Cell membrane</location>
        <topology evidence="1">Single-pass membrane protein</topology>
    </subcellularLocation>
</comment>
<dbReference type="InterPro" id="IPR007168">
    <property type="entry name" value="Phageshock_PspC_N"/>
</dbReference>
<evidence type="ECO:0000256" key="7">
    <source>
        <dbReference type="SAM" id="Phobius"/>
    </source>
</evidence>
<keyword evidence="10" id="KW-1185">Reference proteome</keyword>
<protein>
    <submittedName>
        <fullName evidence="9">Phage shock protein PspC (Stress-responsive transcriptional regulator)</fullName>
    </submittedName>
</protein>
<dbReference type="PANTHER" id="PTHR33885:SF3">
    <property type="entry name" value="PHAGE SHOCK PROTEIN C"/>
    <property type="match status" value="1"/>
</dbReference>
<feature type="domain" description="Phage shock protein PspC N-terminal" evidence="8">
    <location>
        <begin position="2"/>
        <end position="59"/>
    </location>
</feature>
<evidence type="ECO:0000256" key="4">
    <source>
        <dbReference type="ARBA" id="ARBA00022989"/>
    </source>
</evidence>
<evidence type="ECO:0000256" key="1">
    <source>
        <dbReference type="ARBA" id="ARBA00004162"/>
    </source>
</evidence>
<evidence type="ECO:0000313" key="9">
    <source>
        <dbReference type="EMBL" id="SDI00349.1"/>
    </source>
</evidence>
<dbReference type="EMBL" id="FNCN01000030">
    <property type="protein sequence ID" value="SDI00349.1"/>
    <property type="molecule type" value="Genomic_DNA"/>
</dbReference>
<accession>A0A1G8H1A4</accession>